<organism evidence="1 2">
    <name type="scientific">Paraburkholderia sacchari</name>
    <dbReference type="NCBI Taxonomy" id="159450"/>
    <lineage>
        <taxon>Bacteria</taxon>
        <taxon>Pseudomonadati</taxon>
        <taxon>Pseudomonadota</taxon>
        <taxon>Betaproteobacteria</taxon>
        <taxon>Burkholderiales</taxon>
        <taxon>Burkholderiaceae</taxon>
        <taxon>Paraburkholderia</taxon>
    </lineage>
</organism>
<dbReference type="Proteomes" id="UP000030460">
    <property type="component" value="Unassembled WGS sequence"/>
</dbReference>
<dbReference type="EMBL" id="JTDB02000011">
    <property type="protein sequence ID" value="NLP65020.1"/>
    <property type="molecule type" value="Genomic_DNA"/>
</dbReference>
<sequence length="46" mass="5039">MKGLDGGGRVHHRARAVAGTRLGARGEAEYSIRIRGSSRWMRDESA</sequence>
<keyword evidence="2" id="KW-1185">Reference proteome</keyword>
<proteinExistence type="predicted"/>
<gene>
    <name evidence="1" type="ORF">NH14_028550</name>
</gene>
<name>A0A8T6ZL88_9BURK</name>
<accession>A0A8T6ZL88</accession>
<evidence type="ECO:0000313" key="2">
    <source>
        <dbReference type="Proteomes" id="UP000030460"/>
    </source>
</evidence>
<reference evidence="1" key="2">
    <citation type="submission" date="2020-04" db="EMBL/GenBank/DDBJ databases">
        <authorList>
            <person name="Alexandrino P."/>
            <person name="Mendonca T."/>
            <person name="Guaman L."/>
            <person name="Cherix J."/>
            <person name="Lozano-Sakalauskas G."/>
            <person name="Fujita A."/>
            <person name="Filho E.R."/>
            <person name="Long P."/>
            <person name="Padilla G."/>
            <person name="Taciro M.K."/>
            <person name="Gomez J.G."/>
            <person name="Silva L.F."/>
            <person name="Torres M."/>
        </authorList>
    </citation>
    <scope>NUCLEOTIDE SEQUENCE</scope>
    <source>
        <strain evidence="1">LMG 19450</strain>
    </source>
</reference>
<reference evidence="1" key="1">
    <citation type="journal article" date="2015" name="Genome Announc.">
        <title>Draft Genome Sequence of the Polyhydroxyalkanoate-Producing Bacterium Burkholderia sacchari LMG 19450 Isolated from Brazilian Sugarcane Plantation Soil.</title>
        <authorList>
            <person name="Alexandrino P.M."/>
            <person name="Mendonca T.T."/>
            <person name="Guaman Bautista L.P."/>
            <person name="Cherix J."/>
            <person name="Lozano-Sakalauskas G.C."/>
            <person name="Fujita A."/>
            <person name="Ramos Filho E."/>
            <person name="Long P."/>
            <person name="Padilla G."/>
            <person name="Taciro M.K."/>
            <person name="Gomez J.G."/>
            <person name="Silva L.F."/>
        </authorList>
    </citation>
    <scope>NUCLEOTIDE SEQUENCE</scope>
    <source>
        <strain evidence="1">LMG 19450</strain>
    </source>
</reference>
<comment type="caution">
    <text evidence="1">The sequence shown here is derived from an EMBL/GenBank/DDBJ whole genome shotgun (WGS) entry which is preliminary data.</text>
</comment>
<protein>
    <submittedName>
        <fullName evidence="1">Uncharacterized protein</fullName>
    </submittedName>
</protein>
<dbReference type="AlphaFoldDB" id="A0A8T6ZL88"/>
<evidence type="ECO:0000313" key="1">
    <source>
        <dbReference type="EMBL" id="NLP65020.1"/>
    </source>
</evidence>